<proteinExistence type="predicted"/>
<dbReference type="EMBL" id="ML992723">
    <property type="protein sequence ID" value="KAF2206347.1"/>
    <property type="molecule type" value="Genomic_DNA"/>
</dbReference>
<reference evidence="2" key="1">
    <citation type="journal article" date="2020" name="Stud. Mycol.">
        <title>101 Dothideomycetes genomes: a test case for predicting lifestyles and emergence of pathogens.</title>
        <authorList>
            <person name="Haridas S."/>
            <person name="Albert R."/>
            <person name="Binder M."/>
            <person name="Bloem J."/>
            <person name="Labutti K."/>
            <person name="Salamov A."/>
            <person name="Andreopoulos B."/>
            <person name="Baker S."/>
            <person name="Barry K."/>
            <person name="Bills G."/>
            <person name="Bluhm B."/>
            <person name="Cannon C."/>
            <person name="Castanera R."/>
            <person name="Culley D."/>
            <person name="Daum C."/>
            <person name="Ezra D."/>
            <person name="Gonzalez J."/>
            <person name="Henrissat B."/>
            <person name="Kuo A."/>
            <person name="Liang C."/>
            <person name="Lipzen A."/>
            <person name="Lutzoni F."/>
            <person name="Magnuson J."/>
            <person name="Mondo S."/>
            <person name="Nolan M."/>
            <person name="Ohm R."/>
            <person name="Pangilinan J."/>
            <person name="Park H.-J."/>
            <person name="Ramirez L."/>
            <person name="Alfaro M."/>
            <person name="Sun H."/>
            <person name="Tritt A."/>
            <person name="Yoshinaga Y."/>
            <person name="Zwiers L.-H."/>
            <person name="Turgeon B."/>
            <person name="Goodwin S."/>
            <person name="Spatafora J."/>
            <person name="Crous P."/>
            <person name="Grigoriev I."/>
        </authorList>
    </citation>
    <scope>NUCLEOTIDE SEQUENCE</scope>
    <source>
        <strain evidence="2">SCOH1-5</strain>
    </source>
</reference>
<evidence type="ECO:0000313" key="3">
    <source>
        <dbReference type="Proteomes" id="UP000799539"/>
    </source>
</evidence>
<protein>
    <recommendedName>
        <fullName evidence="1">DUF6604 domain-containing protein</fullName>
    </recommendedName>
</protein>
<dbReference type="OrthoDB" id="3650889at2759"/>
<dbReference type="Pfam" id="PF20253">
    <property type="entry name" value="DUF6604"/>
    <property type="match status" value="1"/>
</dbReference>
<evidence type="ECO:0000259" key="1">
    <source>
        <dbReference type="Pfam" id="PF20253"/>
    </source>
</evidence>
<dbReference type="PANTHER" id="PTHR38795">
    <property type="entry name" value="DUF6604 DOMAIN-CONTAINING PROTEIN"/>
    <property type="match status" value="1"/>
</dbReference>
<feature type="domain" description="DUF6604" evidence="1">
    <location>
        <begin position="15"/>
        <end position="239"/>
    </location>
</feature>
<name>A0A6A6F213_9PEZI</name>
<evidence type="ECO:0000313" key="2">
    <source>
        <dbReference type="EMBL" id="KAF2206347.1"/>
    </source>
</evidence>
<gene>
    <name evidence="2" type="ORF">CERZMDRAFT_89369</name>
</gene>
<organism evidence="2 3">
    <name type="scientific">Cercospora zeae-maydis SCOH1-5</name>
    <dbReference type="NCBI Taxonomy" id="717836"/>
    <lineage>
        <taxon>Eukaryota</taxon>
        <taxon>Fungi</taxon>
        <taxon>Dikarya</taxon>
        <taxon>Ascomycota</taxon>
        <taxon>Pezizomycotina</taxon>
        <taxon>Dothideomycetes</taxon>
        <taxon>Dothideomycetidae</taxon>
        <taxon>Mycosphaerellales</taxon>
        <taxon>Mycosphaerellaceae</taxon>
        <taxon>Cercospora</taxon>
    </lineage>
</organism>
<accession>A0A6A6F213</accession>
<dbReference type="PANTHER" id="PTHR38795:SF1">
    <property type="entry name" value="DUF6604 DOMAIN-CONTAINING PROTEIN"/>
    <property type="match status" value="1"/>
</dbReference>
<keyword evidence="3" id="KW-1185">Reference proteome</keyword>
<dbReference type="AlphaFoldDB" id="A0A6A6F213"/>
<dbReference type="Proteomes" id="UP000799539">
    <property type="component" value="Unassembled WGS sequence"/>
</dbReference>
<dbReference type="InterPro" id="IPR046539">
    <property type="entry name" value="DUF6604"/>
</dbReference>
<sequence length="855" mass="96181">MAPDRPSPYRSRYLLYKKGSQQVATWLRETASRLGHSKPLDQLRAIDLLSFAQTISNATPKLELPANIASTLSDVIYLRQQAHEWYTSLDRDGHAADKDRIASINASHKFFIDVLKRVRTVLLSLAAKKTASDQQQQQEQKFLDSDLANIFASLDLEEPSDSPLGSVCSTDTSNATGNIFTEKPEDERPFKLWCMLEDFRDIRLYTRQLWRRYHNGELTFPVAAYVTDVAFRMITDIVSAVEYESLRQYISIVHALDLKIDQDRVLGIYEFSSAVDEGVNGLEAADRFCVSGWCILRDLSTSLQIDRGVCPPRSQLTYLDAHPLGAALREIRSQLQLLAAATDTSGLVGCMRLDYFTYNLLVLCRHEHIHTAAVVQCQMYMDIYNALGGQSAAVADTLAATAVSVQRSYREYLNAWQAAPGYAKSIQQQSGFLLELTNVAIKDEFPSADVPSACKPSLLFAVLPVLAGQYLYELHRRQTSFSTQCANHGFETLGAAYLYSAMKDKPKWTNVALLLKSHTNYVPQGSSLDKHTRNFEKALGAKMMARRRPAGKGLPVSTIGAQASLDPTYYDKAVKLSFETRSESGEMDQFAGMVFETVRLHRGKRFTSRIDDKRPVDLLSAFAQALIHEEAKTSINYFLLAVHCRSMFSSITKDFASRLQALLGDPSASNSTCQAAVHAILREASDVARGQTGHAAQKTSATILDSLGPYFERIIRLEQEQKLVPRAFSGCIADQDKPCNRWSWTADNRPGYINGKKMFGPETPWDCFFREGQDKVRAIMRAAIDRWEEAQRNKGTTGLPMEERLRGIENWAQQEFLRERLPVRLERVEHSGPMDYIGFEGVPCMKTFMSLYRKK</sequence>